<dbReference type="GO" id="GO:0019825">
    <property type="term" value="F:oxygen binding"/>
    <property type="evidence" value="ECO:0007669"/>
    <property type="project" value="InterPro"/>
</dbReference>
<dbReference type="InterPro" id="IPR012292">
    <property type="entry name" value="Globin/Proto"/>
</dbReference>
<dbReference type="Pfam" id="PF11563">
    <property type="entry name" value="Protoglobin"/>
    <property type="match status" value="1"/>
</dbReference>
<evidence type="ECO:0000256" key="1">
    <source>
        <dbReference type="ARBA" id="ARBA00004651"/>
    </source>
</evidence>
<comment type="caution">
    <text evidence="8">The sequence shown here is derived from an EMBL/GenBank/DDBJ whole genome shotgun (WGS) entry which is preliminary data.</text>
</comment>
<evidence type="ECO:0000256" key="2">
    <source>
        <dbReference type="ARBA" id="ARBA00022475"/>
    </source>
</evidence>
<feature type="transmembrane region" description="Helical" evidence="6">
    <location>
        <begin position="213"/>
        <end position="230"/>
    </location>
</feature>
<protein>
    <submittedName>
        <fullName evidence="8">Heme-binding sensor globin domain-containing protein</fullName>
    </submittedName>
</protein>
<dbReference type="InterPro" id="IPR009050">
    <property type="entry name" value="Globin-like_sf"/>
</dbReference>
<proteinExistence type="predicted"/>
<feature type="transmembrane region" description="Helical" evidence="6">
    <location>
        <begin position="242"/>
        <end position="261"/>
    </location>
</feature>
<sequence length="296" mass="33530">MRTFEEIRRNFRLGEAEEDMLRSLAPLIEPEAEQVVEDFYQSLLEMPYTAKFLQDPDRLARLKGVHRAWLMALFQGPYNESYFQRLERIGLAHVRIGLSAHFVYVAMNFLRARLKKVVAGVVDPDGRAAAEDALDKILDLNLDIIARAYHQAEMRRFFLSYRLDDALIRFARRFTFGLNLLLLVGLIGLAAGMVLVLINDVSLIFRGHLDKGLISALGSLLVLWLAIELLEAEIDRLGGGELQLSLFVGVGLVAFSRKVLIATLSHEDVQMELVYLGGILIFGLIYWLISRAEAKR</sequence>
<dbReference type="EMBL" id="DTMF01000211">
    <property type="protein sequence ID" value="HGF34443.1"/>
    <property type="molecule type" value="Genomic_DNA"/>
</dbReference>
<evidence type="ECO:0000256" key="6">
    <source>
        <dbReference type="SAM" id="Phobius"/>
    </source>
</evidence>
<name>A0A7C3UZ86_9BACT</name>
<dbReference type="GO" id="GO:0020037">
    <property type="term" value="F:heme binding"/>
    <property type="evidence" value="ECO:0007669"/>
    <property type="project" value="InterPro"/>
</dbReference>
<feature type="transmembrane region" description="Helical" evidence="6">
    <location>
        <begin position="176"/>
        <end position="198"/>
    </location>
</feature>
<comment type="subcellular location">
    <subcellularLocation>
        <location evidence="1">Cell membrane</location>
        <topology evidence="1">Multi-pass membrane protein</topology>
    </subcellularLocation>
</comment>
<dbReference type="SUPFAM" id="SSF46458">
    <property type="entry name" value="Globin-like"/>
    <property type="match status" value="1"/>
</dbReference>
<dbReference type="InterPro" id="IPR020948">
    <property type="entry name" value="P_starv_induced_PsiE-like"/>
</dbReference>
<feature type="domain" description="Globin-sensor" evidence="7">
    <location>
        <begin position="4"/>
        <end position="154"/>
    </location>
</feature>
<keyword evidence="5 6" id="KW-0472">Membrane</keyword>
<dbReference type="GO" id="GO:0005886">
    <property type="term" value="C:plasma membrane"/>
    <property type="evidence" value="ECO:0007669"/>
    <property type="project" value="UniProtKB-SubCell"/>
</dbReference>
<evidence type="ECO:0000313" key="8">
    <source>
        <dbReference type="EMBL" id="HGF34443.1"/>
    </source>
</evidence>
<dbReference type="AlphaFoldDB" id="A0A7C3UZ86"/>
<gene>
    <name evidence="8" type="ORF">ENW96_08665</name>
</gene>
<dbReference type="InterPro" id="IPR044398">
    <property type="entry name" value="Globin-sensor_dom"/>
</dbReference>
<keyword evidence="2" id="KW-1003">Cell membrane</keyword>
<accession>A0A7C3UZ86</accession>
<keyword evidence="4 6" id="KW-1133">Transmembrane helix</keyword>
<evidence type="ECO:0000256" key="4">
    <source>
        <dbReference type="ARBA" id="ARBA00022989"/>
    </source>
</evidence>
<feature type="transmembrane region" description="Helical" evidence="6">
    <location>
        <begin position="273"/>
        <end position="289"/>
    </location>
</feature>
<reference evidence="8" key="1">
    <citation type="journal article" date="2020" name="mSystems">
        <title>Genome- and Community-Level Interaction Insights into Carbon Utilization and Element Cycling Functions of Hydrothermarchaeota in Hydrothermal Sediment.</title>
        <authorList>
            <person name="Zhou Z."/>
            <person name="Liu Y."/>
            <person name="Xu W."/>
            <person name="Pan J."/>
            <person name="Luo Z.H."/>
            <person name="Li M."/>
        </authorList>
    </citation>
    <scope>NUCLEOTIDE SEQUENCE [LARGE SCALE GENOMIC DNA]</scope>
    <source>
        <strain evidence="8">SpSt-897</strain>
    </source>
</reference>
<evidence type="ECO:0000259" key="7">
    <source>
        <dbReference type="Pfam" id="PF11563"/>
    </source>
</evidence>
<dbReference type="Pfam" id="PF06146">
    <property type="entry name" value="PsiE"/>
    <property type="match status" value="1"/>
</dbReference>
<dbReference type="Gene3D" id="1.10.490.10">
    <property type="entry name" value="Globins"/>
    <property type="match status" value="1"/>
</dbReference>
<keyword evidence="3 6" id="KW-0812">Transmembrane</keyword>
<evidence type="ECO:0000256" key="5">
    <source>
        <dbReference type="ARBA" id="ARBA00023136"/>
    </source>
</evidence>
<organism evidence="8">
    <name type="scientific">Desulfobacca acetoxidans</name>
    <dbReference type="NCBI Taxonomy" id="60893"/>
    <lineage>
        <taxon>Bacteria</taxon>
        <taxon>Pseudomonadati</taxon>
        <taxon>Thermodesulfobacteriota</taxon>
        <taxon>Desulfobaccia</taxon>
        <taxon>Desulfobaccales</taxon>
        <taxon>Desulfobaccaceae</taxon>
        <taxon>Desulfobacca</taxon>
    </lineage>
</organism>
<evidence type="ECO:0000256" key="3">
    <source>
        <dbReference type="ARBA" id="ARBA00022692"/>
    </source>
</evidence>